<dbReference type="InterPro" id="IPR052287">
    <property type="entry name" value="NHEJ_factor"/>
</dbReference>
<name>A0A1V6TXK3_9EURO</name>
<reference evidence="12" key="1">
    <citation type="journal article" date="2017" name="Nat. Microbiol.">
        <title>Global analysis of biosynthetic gene clusters reveals vast potential of secondary metabolite production in Penicillium species.</title>
        <authorList>
            <person name="Nielsen J.C."/>
            <person name="Grijseels S."/>
            <person name="Prigent S."/>
            <person name="Ji B."/>
            <person name="Dainat J."/>
            <person name="Nielsen K.F."/>
            <person name="Frisvad J.C."/>
            <person name="Workman M."/>
            <person name="Nielsen J."/>
        </authorList>
    </citation>
    <scope>NUCLEOTIDE SEQUENCE [LARGE SCALE GENOMIC DNA]</scope>
    <source>
        <strain evidence="12">IBT 14082</strain>
    </source>
</reference>
<dbReference type="Pfam" id="PF09302">
    <property type="entry name" value="XLF"/>
    <property type="match status" value="1"/>
</dbReference>
<evidence type="ECO:0000256" key="7">
    <source>
        <dbReference type="ARBA" id="ARBA00044529"/>
    </source>
</evidence>
<accession>A0A1V6TXK3</accession>
<sequence>MPSRWQRLHLSQKGLPPLLFQYTWSRQGYEIHITDLTYIWSERLPHKAITKRAEEDATTIDPGEDPEQLDVLLEKIGEALQKGNESTILSSGTQTDSLEITITAKLPSPLKPLKWSLKLSKEPLSSLTINLLIPLLREEAEWESRQRLLLNQIKQKDYVLGKLFDKLETIGVDLGSVFPSAAGSRTSRKAITRSEAAKFVKGIAPFEEQTWLAETGVSDGAGLATNLLQEISESGDSHDFDTFTRSQGDWWYQLPRRSEISAREASHIEEEISRDEDRKEPIDTKHIDEGGDSMTSSEADEFQRQETPPRLKSQHDKGKISPPKQIPRKKSPVSPVLPSEEDEATASDSDSDLETAPRQRRRIPSVSRPPEPTAPQAKSREAPKVPKGGLGKIGGKTKKETERPSPSPSPAPSPPAQVQRAPKVPKAGLGKIGGKSKKETERRPSPSPSPAPSPPAQVREAPKRPKGGLGIIGGKKKQAKEPSPSPAPSPPAQAPDSPEEERISEDHAPISSTPAPAAAKAKRPGKLGMIGGKAKAKASEAGRDKSPLPTSDAVAISPEKAAPAKLKADRQASKREESPLPTPAAEKVPPAPPAEPETEDQRADRKREELKRSIEAKSKAPAKKKRRF</sequence>
<dbReference type="GO" id="GO:0006303">
    <property type="term" value="P:double-strand break repair via nonhomologous end joining"/>
    <property type="evidence" value="ECO:0007669"/>
    <property type="project" value="TreeGrafter"/>
</dbReference>
<feature type="region of interest" description="Disordered" evidence="8">
    <location>
        <begin position="262"/>
        <end position="628"/>
    </location>
</feature>
<keyword evidence="4" id="KW-0234">DNA repair</keyword>
<feature type="domain" description="XLF-like coiled-coil region" evidence="10">
    <location>
        <begin position="123"/>
        <end position="175"/>
    </location>
</feature>
<dbReference type="OrthoDB" id="2155935at2759"/>
<dbReference type="Pfam" id="PF21928">
    <property type="entry name" value="XLF_CC"/>
    <property type="match status" value="1"/>
</dbReference>
<keyword evidence="12" id="KW-1185">Reference proteome</keyword>
<dbReference type="InterPro" id="IPR038051">
    <property type="entry name" value="XRCC4-like_N_sf"/>
</dbReference>
<dbReference type="EMBL" id="MLQL01000003">
    <property type="protein sequence ID" value="OQE30293.1"/>
    <property type="molecule type" value="Genomic_DNA"/>
</dbReference>
<feature type="compositionally biased region" description="Basic and acidic residues" evidence="8">
    <location>
        <begin position="301"/>
        <end position="319"/>
    </location>
</feature>
<dbReference type="PANTHER" id="PTHR32235:SF1">
    <property type="entry name" value="NON-HOMOLOGOUS END-JOINING FACTOR 1"/>
    <property type="match status" value="1"/>
</dbReference>
<feature type="domain" description="XLF-like N-terminal" evidence="9">
    <location>
        <begin position="4"/>
        <end position="121"/>
    </location>
</feature>
<evidence type="ECO:0000256" key="1">
    <source>
        <dbReference type="ARBA" id="ARBA00004123"/>
    </source>
</evidence>
<evidence type="ECO:0000313" key="12">
    <source>
        <dbReference type="Proteomes" id="UP000191342"/>
    </source>
</evidence>
<feature type="compositionally biased region" description="Acidic residues" evidence="8">
    <location>
        <begin position="339"/>
        <end position="353"/>
    </location>
</feature>
<feature type="compositionally biased region" description="Basic and acidic residues" evidence="8">
    <location>
        <begin position="262"/>
        <end position="289"/>
    </location>
</feature>
<dbReference type="GO" id="GO:0045027">
    <property type="term" value="F:DNA end binding"/>
    <property type="evidence" value="ECO:0007669"/>
    <property type="project" value="TreeGrafter"/>
</dbReference>
<feature type="compositionally biased region" description="Pro residues" evidence="8">
    <location>
        <begin position="405"/>
        <end position="415"/>
    </location>
</feature>
<evidence type="ECO:0000259" key="10">
    <source>
        <dbReference type="Pfam" id="PF21928"/>
    </source>
</evidence>
<gene>
    <name evidence="11" type="ORF">PENFLA_c003G06375</name>
</gene>
<comment type="similarity">
    <text evidence="6">Belongs to the XRCC4-XLF family. XLF subfamily.</text>
</comment>
<evidence type="ECO:0000313" key="11">
    <source>
        <dbReference type="EMBL" id="OQE30293.1"/>
    </source>
</evidence>
<evidence type="ECO:0000256" key="8">
    <source>
        <dbReference type="SAM" id="MobiDB-lite"/>
    </source>
</evidence>
<keyword evidence="5" id="KW-0539">Nucleus</keyword>
<evidence type="ECO:0000256" key="5">
    <source>
        <dbReference type="ARBA" id="ARBA00023242"/>
    </source>
</evidence>
<feature type="compositionally biased region" description="Pro residues" evidence="8">
    <location>
        <begin position="445"/>
        <end position="455"/>
    </location>
</feature>
<evidence type="ECO:0000259" key="9">
    <source>
        <dbReference type="Pfam" id="PF09302"/>
    </source>
</evidence>
<comment type="subcellular location">
    <subcellularLocation>
        <location evidence="1">Nucleus</location>
    </subcellularLocation>
</comment>
<protein>
    <recommendedName>
        <fullName evidence="7">Non-homologous end-joining factor 1</fullName>
    </recommendedName>
</protein>
<evidence type="ECO:0000256" key="4">
    <source>
        <dbReference type="ARBA" id="ARBA00023204"/>
    </source>
</evidence>
<dbReference type="InterPro" id="IPR015381">
    <property type="entry name" value="XLF-like_N"/>
</dbReference>
<proteinExistence type="inferred from homology"/>
<feature type="compositionally biased region" description="Pro residues" evidence="8">
    <location>
        <begin position="483"/>
        <end position="493"/>
    </location>
</feature>
<evidence type="ECO:0000256" key="3">
    <source>
        <dbReference type="ARBA" id="ARBA00023125"/>
    </source>
</evidence>
<keyword evidence="2" id="KW-0227">DNA damage</keyword>
<feature type="compositionally biased region" description="Basic and acidic residues" evidence="8">
    <location>
        <begin position="537"/>
        <end position="546"/>
    </location>
</feature>
<dbReference type="Proteomes" id="UP000191342">
    <property type="component" value="Unassembled WGS sequence"/>
</dbReference>
<organism evidence="11 12">
    <name type="scientific">Penicillium flavigenum</name>
    <dbReference type="NCBI Taxonomy" id="254877"/>
    <lineage>
        <taxon>Eukaryota</taxon>
        <taxon>Fungi</taxon>
        <taxon>Dikarya</taxon>
        <taxon>Ascomycota</taxon>
        <taxon>Pezizomycotina</taxon>
        <taxon>Eurotiomycetes</taxon>
        <taxon>Eurotiomycetidae</taxon>
        <taxon>Eurotiales</taxon>
        <taxon>Aspergillaceae</taxon>
        <taxon>Penicillium</taxon>
    </lineage>
</organism>
<dbReference type="AlphaFoldDB" id="A0A1V6TXK3"/>
<dbReference type="PANTHER" id="PTHR32235">
    <property type="entry name" value="NON-HOMOLOGOUS END-JOINING FACTOR 1"/>
    <property type="match status" value="1"/>
</dbReference>
<comment type="caution">
    <text evidence="11">The sequence shown here is derived from an EMBL/GenBank/DDBJ whole genome shotgun (WGS) entry which is preliminary data.</text>
</comment>
<dbReference type="InterPro" id="IPR053829">
    <property type="entry name" value="XLF-like_CC"/>
</dbReference>
<dbReference type="GO" id="GO:0032807">
    <property type="term" value="C:DNA ligase IV complex"/>
    <property type="evidence" value="ECO:0007669"/>
    <property type="project" value="TreeGrafter"/>
</dbReference>
<dbReference type="STRING" id="254877.A0A1V6TXK3"/>
<feature type="compositionally biased region" description="Basic and acidic residues" evidence="8">
    <location>
        <begin position="599"/>
        <end position="618"/>
    </location>
</feature>
<keyword evidence="3" id="KW-0238">DNA-binding</keyword>
<evidence type="ECO:0000256" key="6">
    <source>
        <dbReference type="ARBA" id="ARBA00025747"/>
    </source>
</evidence>
<evidence type="ECO:0000256" key="2">
    <source>
        <dbReference type="ARBA" id="ARBA00022763"/>
    </source>
</evidence>
<feature type="compositionally biased region" description="Basic and acidic residues" evidence="8">
    <location>
        <begin position="566"/>
        <end position="578"/>
    </location>
</feature>
<dbReference type="CDD" id="cd22285">
    <property type="entry name" value="HD_XLF_N"/>
    <property type="match status" value="1"/>
</dbReference>
<dbReference type="Gene3D" id="2.170.210.10">
    <property type="entry name" value="DNA double-strand break repair and VJ recombination XRCC4, N-terminal"/>
    <property type="match status" value="1"/>
</dbReference>